<evidence type="ECO:0000313" key="2">
    <source>
        <dbReference type="EMBL" id="TPG36237.1"/>
    </source>
</evidence>
<proteinExistence type="predicted"/>
<feature type="chain" id="PRO_5021465033" evidence="1">
    <location>
        <begin position="20"/>
        <end position="137"/>
    </location>
</feature>
<keyword evidence="3" id="KW-1185">Reference proteome</keyword>
<evidence type="ECO:0000256" key="1">
    <source>
        <dbReference type="SAM" id="SignalP"/>
    </source>
</evidence>
<comment type="caution">
    <text evidence="2">The sequence shown here is derived from an EMBL/GenBank/DDBJ whole genome shotgun (WGS) entry which is preliminary data.</text>
</comment>
<dbReference type="InterPro" id="IPR018673">
    <property type="entry name" value="DUF2141"/>
</dbReference>
<organism evidence="2 3">
    <name type="scientific">Flavobacterium pectinovorum</name>
    <dbReference type="NCBI Taxonomy" id="29533"/>
    <lineage>
        <taxon>Bacteria</taxon>
        <taxon>Pseudomonadati</taxon>
        <taxon>Bacteroidota</taxon>
        <taxon>Flavobacteriia</taxon>
        <taxon>Flavobacteriales</taxon>
        <taxon>Flavobacteriaceae</taxon>
        <taxon>Flavobacterium</taxon>
    </lineage>
</organism>
<sequence length="137" mass="15286">MKKLILSVLVLGVSYFANAQQVKMNIDVTNVQKGKGTVVLNVYDKKQNFLKTAYFTKVQKANQETMKFQVDLPRGTYAITVFQDLDSNGKLNSNWFGMPKEPVGNSTNFKPDGGAPTFSDCSIYVLKNDSTIAIELY</sequence>
<dbReference type="Proteomes" id="UP000319700">
    <property type="component" value="Unassembled WGS sequence"/>
</dbReference>
<dbReference type="OrthoDB" id="9788332at2"/>
<dbReference type="RefSeq" id="WP_140510624.1">
    <property type="nucleotide sequence ID" value="NZ_RCZH01000015.1"/>
</dbReference>
<name>A0A502EFM0_9FLAO</name>
<feature type="signal peptide" evidence="1">
    <location>
        <begin position="1"/>
        <end position="19"/>
    </location>
</feature>
<dbReference type="EMBL" id="RCZH01000015">
    <property type="protein sequence ID" value="TPG36237.1"/>
    <property type="molecule type" value="Genomic_DNA"/>
</dbReference>
<reference evidence="2 3" key="1">
    <citation type="journal article" date="2019" name="Environ. Microbiol.">
        <title>Species interactions and distinct microbial communities in high Arctic permafrost affected cryosols are associated with the CH4 and CO2 gas fluxes.</title>
        <authorList>
            <person name="Altshuler I."/>
            <person name="Hamel J."/>
            <person name="Turney S."/>
            <person name="Magnuson E."/>
            <person name="Levesque R."/>
            <person name="Greer C."/>
            <person name="Whyte L.G."/>
        </authorList>
    </citation>
    <scope>NUCLEOTIDE SEQUENCE [LARGE SCALE GENOMIC DNA]</scope>
    <source>
        <strain evidence="2 3">42</strain>
    </source>
</reference>
<dbReference type="Pfam" id="PF09912">
    <property type="entry name" value="DUF2141"/>
    <property type="match status" value="1"/>
</dbReference>
<protein>
    <submittedName>
        <fullName evidence="2">DUF2141 domain-containing protein</fullName>
    </submittedName>
</protein>
<accession>A0A502EFM0</accession>
<gene>
    <name evidence="2" type="ORF">EAH81_20610</name>
</gene>
<evidence type="ECO:0000313" key="3">
    <source>
        <dbReference type="Proteomes" id="UP000319700"/>
    </source>
</evidence>
<dbReference type="AlphaFoldDB" id="A0A502EFM0"/>
<keyword evidence="1" id="KW-0732">Signal</keyword>